<organism evidence="3 4">
    <name type="scientific">Selenomonas ruminantium</name>
    <dbReference type="NCBI Taxonomy" id="971"/>
    <lineage>
        <taxon>Bacteria</taxon>
        <taxon>Bacillati</taxon>
        <taxon>Bacillota</taxon>
        <taxon>Negativicutes</taxon>
        <taxon>Selenomonadales</taxon>
        <taxon>Selenomonadaceae</taxon>
        <taxon>Selenomonas</taxon>
    </lineage>
</organism>
<feature type="transmembrane region" description="Helical" evidence="1">
    <location>
        <begin position="175"/>
        <end position="194"/>
    </location>
</feature>
<feature type="transmembrane region" description="Helical" evidence="1">
    <location>
        <begin position="395"/>
        <end position="417"/>
    </location>
</feature>
<dbReference type="InterPro" id="IPR046303">
    <property type="entry name" value="DUF6418"/>
</dbReference>
<evidence type="ECO:0000256" key="1">
    <source>
        <dbReference type="SAM" id="Phobius"/>
    </source>
</evidence>
<reference evidence="3 4" key="1">
    <citation type="submission" date="2016-10" db="EMBL/GenBank/DDBJ databases">
        <authorList>
            <person name="de Groot N.N."/>
        </authorList>
    </citation>
    <scope>NUCLEOTIDE SEQUENCE [LARGE SCALE GENOMIC DNA]</scope>
    <source>
        <strain evidence="3 4">S137</strain>
    </source>
</reference>
<gene>
    <name evidence="3" type="ORF">SAMN05216366_1274</name>
</gene>
<dbReference type="Pfam" id="PF19982">
    <property type="entry name" value="DUF6418"/>
    <property type="match status" value="1"/>
</dbReference>
<dbReference type="AlphaFoldDB" id="A0A1H0TYQ8"/>
<feature type="transmembrane region" description="Helical" evidence="1">
    <location>
        <begin position="31"/>
        <end position="51"/>
    </location>
</feature>
<protein>
    <recommendedName>
        <fullName evidence="2">DUF6418 domain-containing protein</fullName>
    </recommendedName>
</protein>
<evidence type="ECO:0000313" key="3">
    <source>
        <dbReference type="EMBL" id="SDP58818.1"/>
    </source>
</evidence>
<feature type="transmembrane region" description="Helical" evidence="1">
    <location>
        <begin position="7"/>
        <end position="25"/>
    </location>
</feature>
<feature type="transmembrane region" description="Helical" evidence="1">
    <location>
        <begin position="201"/>
        <end position="216"/>
    </location>
</feature>
<evidence type="ECO:0000259" key="2">
    <source>
        <dbReference type="Pfam" id="PF19982"/>
    </source>
</evidence>
<accession>A0A1H0TYQ8</accession>
<feature type="transmembrane region" description="Helical" evidence="1">
    <location>
        <begin position="137"/>
        <end position="155"/>
    </location>
</feature>
<feature type="transmembrane region" description="Helical" evidence="1">
    <location>
        <begin position="246"/>
        <end position="268"/>
    </location>
</feature>
<keyword evidence="1" id="KW-0472">Membrane</keyword>
<keyword evidence="1" id="KW-1133">Transmembrane helix</keyword>
<feature type="domain" description="DUF6418" evidence="2">
    <location>
        <begin position="327"/>
        <end position="431"/>
    </location>
</feature>
<keyword evidence="1" id="KW-0812">Transmembrane</keyword>
<dbReference type="EMBL" id="FNJQ01000027">
    <property type="protein sequence ID" value="SDP58818.1"/>
    <property type="molecule type" value="Genomic_DNA"/>
</dbReference>
<proteinExistence type="predicted"/>
<feature type="transmembrane region" description="Helical" evidence="1">
    <location>
        <begin position="58"/>
        <end position="79"/>
    </location>
</feature>
<feature type="transmembrane region" description="Helical" evidence="1">
    <location>
        <begin position="363"/>
        <end position="383"/>
    </location>
</feature>
<feature type="transmembrane region" description="Helical" evidence="1">
    <location>
        <begin position="99"/>
        <end position="117"/>
    </location>
</feature>
<name>A0A1H0TYQ8_SELRU</name>
<sequence>MKIVFDDFCLLCFKCIFFLFLFNAICQLYEPLTNICNVLAVFVWLVIIYNTKNVDKSFCALLFPLSWLYSYAIFSELYFELYPSFTPELMKTTYATGGLVRLILYNSILFIGADIAFKKVKMPIEVISKANRYGIYLLYFVIVSLLITSFVTYGIPLLEGVNRFVFWNKEVENPLFSAARGNTFIVFLLLMLLFNERSKKMIWMVVVLVILTALGGDKFSPFMVFILYALIVIVIRENIKFDKKFCMKAVGGVLLIFFLLLQLIYYHYAEIAKAVNVNDAIVARLVEQGQVWWMVDQIMLCDNAGLIGNAGIIDEIKAGFSLTTDPYYYGMYKIMRMIISQDMVLRYYEFGVEFTEGYPAIGLIYFGYFGLVVFQLFIGYLYGKCAICFYKSVRMGDALGCAMIGKLHSLFIVGLVGGNLWKLFSYKAVLLVTIYYLWCKFRRSLRF</sequence>
<feature type="transmembrane region" description="Helical" evidence="1">
    <location>
        <begin position="222"/>
        <end position="239"/>
    </location>
</feature>
<feature type="transmembrane region" description="Helical" evidence="1">
    <location>
        <begin position="423"/>
        <end position="439"/>
    </location>
</feature>
<evidence type="ECO:0000313" key="4">
    <source>
        <dbReference type="Proteomes" id="UP000182412"/>
    </source>
</evidence>
<dbReference type="Proteomes" id="UP000182412">
    <property type="component" value="Unassembled WGS sequence"/>
</dbReference>